<protein>
    <submittedName>
        <fullName evidence="3">Polyketide synthase</fullName>
    </submittedName>
</protein>
<feature type="domain" description="Methyltransferase type 12" evidence="2">
    <location>
        <begin position="203"/>
        <end position="308"/>
    </location>
</feature>
<dbReference type="PANTHER" id="PTHR45681">
    <property type="entry name" value="POLYKETIDE SYNTHASE 44-RELATED"/>
    <property type="match status" value="1"/>
</dbReference>
<gene>
    <name evidence="3" type="ORF">CI238_11645</name>
</gene>
<dbReference type="InterPro" id="IPR029063">
    <property type="entry name" value="SAM-dependent_MTases_sf"/>
</dbReference>
<reference evidence="3 4" key="1">
    <citation type="submission" date="2015-06" db="EMBL/GenBank/DDBJ databases">
        <title>Survival trade-offs in plant roots during colonization by closely related pathogenic and mutualistic fungi.</title>
        <authorList>
            <person name="Hacquard S."/>
            <person name="Kracher B."/>
            <person name="Hiruma K."/>
            <person name="Weinman A."/>
            <person name="Muench P."/>
            <person name="Garrido Oter R."/>
            <person name="Ver Loren van Themaat E."/>
            <person name="Dallerey J.-F."/>
            <person name="Damm U."/>
            <person name="Henrissat B."/>
            <person name="Lespinet O."/>
            <person name="Thon M."/>
            <person name="Kemen E."/>
            <person name="McHardy A.C."/>
            <person name="Schulze-Lefert P."/>
            <person name="O'Connell R.J."/>
        </authorList>
    </citation>
    <scope>NUCLEOTIDE SEQUENCE [LARGE SCALE GENOMIC DNA]</scope>
    <source>
        <strain evidence="3 4">MAFF 238704</strain>
    </source>
</reference>
<evidence type="ECO:0000256" key="1">
    <source>
        <dbReference type="ARBA" id="ARBA00022679"/>
    </source>
</evidence>
<sequence length="384" mass="42721">MIRTTGLEGYLEHVHPVHVQLCTSLILDALQKLRCDVRGSQPGQKLRQVAVKTSRSIITKGATAVAARNHLSLCWTMLVNGGLVTCEADGSYTRTAMPAPEKSAAELLANTCQLYPGFQPLTELIFHLGKQLAELWVGRTDSVKITFGSAYGRRLLDNVYGPSHPCKTFHALMEDFMSRLLNSDHLTSQSLDYSCGPAAFNILELGSGTGGTTKWLAPLLERQHRMHGTRFTYTFTDLGSSFVAQAARTFAQYADFMTFMTLDIDESMPPPSLVGSQHVVIAVNVVHATVNITKSLRNLRRFLRPDGFALIMEIEEPLCCTEFVFGIFEGWWRFGDGRARATTNIPVWQEAFREAGFGHIDWTRGALPDSKVQRVYLAMNDRTV</sequence>
<name>A0A161W2B6_COLIC</name>
<dbReference type="OrthoDB" id="329835at2759"/>
<evidence type="ECO:0000313" key="3">
    <source>
        <dbReference type="EMBL" id="KZL81165.1"/>
    </source>
</evidence>
<dbReference type="STRING" id="1573173.A0A161W2B6"/>
<dbReference type="InterPro" id="IPR013217">
    <property type="entry name" value="Methyltransf_12"/>
</dbReference>
<comment type="caution">
    <text evidence="3">The sequence shown here is derived from an EMBL/GenBank/DDBJ whole genome shotgun (WGS) entry which is preliminary data.</text>
</comment>
<organism evidence="3 4">
    <name type="scientific">Colletotrichum incanum</name>
    <name type="common">Soybean anthracnose fungus</name>
    <dbReference type="NCBI Taxonomy" id="1573173"/>
    <lineage>
        <taxon>Eukaryota</taxon>
        <taxon>Fungi</taxon>
        <taxon>Dikarya</taxon>
        <taxon>Ascomycota</taxon>
        <taxon>Pezizomycotina</taxon>
        <taxon>Sordariomycetes</taxon>
        <taxon>Hypocreomycetidae</taxon>
        <taxon>Glomerellales</taxon>
        <taxon>Glomerellaceae</taxon>
        <taxon>Colletotrichum</taxon>
        <taxon>Colletotrichum spaethianum species complex</taxon>
    </lineage>
</organism>
<keyword evidence="1" id="KW-0808">Transferase</keyword>
<evidence type="ECO:0000259" key="2">
    <source>
        <dbReference type="Pfam" id="PF08242"/>
    </source>
</evidence>
<evidence type="ECO:0000313" key="4">
    <source>
        <dbReference type="Proteomes" id="UP000076584"/>
    </source>
</evidence>
<dbReference type="Pfam" id="PF08242">
    <property type="entry name" value="Methyltransf_12"/>
    <property type="match status" value="1"/>
</dbReference>
<dbReference type="Gene3D" id="3.40.50.150">
    <property type="entry name" value="Vaccinia Virus protein VP39"/>
    <property type="match status" value="1"/>
</dbReference>
<dbReference type="GO" id="GO:0016740">
    <property type="term" value="F:transferase activity"/>
    <property type="evidence" value="ECO:0007669"/>
    <property type="project" value="UniProtKB-KW"/>
</dbReference>
<proteinExistence type="predicted"/>
<dbReference type="SUPFAM" id="SSF53335">
    <property type="entry name" value="S-adenosyl-L-methionine-dependent methyltransferases"/>
    <property type="match status" value="1"/>
</dbReference>
<dbReference type="PANTHER" id="PTHR45681:SF6">
    <property type="entry name" value="POLYKETIDE SYNTHASE 37"/>
    <property type="match status" value="1"/>
</dbReference>
<dbReference type="CDD" id="cd02440">
    <property type="entry name" value="AdoMet_MTases"/>
    <property type="match status" value="1"/>
</dbReference>
<dbReference type="AlphaFoldDB" id="A0A161W2B6"/>
<dbReference type="Proteomes" id="UP000076584">
    <property type="component" value="Unassembled WGS sequence"/>
</dbReference>
<accession>A0A161W2B6</accession>
<keyword evidence="4" id="KW-1185">Reference proteome</keyword>
<dbReference type="EMBL" id="LFIW01001738">
    <property type="protein sequence ID" value="KZL81165.1"/>
    <property type="molecule type" value="Genomic_DNA"/>
</dbReference>
<dbReference type="InterPro" id="IPR050444">
    <property type="entry name" value="Polyketide_Synthase"/>
</dbReference>